<dbReference type="PIRSF" id="PIRSF033101">
    <property type="entry name" value="UCP033101"/>
    <property type="match status" value="1"/>
</dbReference>
<sequence>MVSNLSITFMIITIIISVILPISITIYLYKKYKISFKSIFTGIFVFVLFVLILESLMHKYFLVTNVNTTKLLENPWAYAIYGAFAAGIFEECGRFLAYTLILKPYRRWEDGVAFGIGHGGIEAILIGGATALQNLIFALSINKGTFEGQFAGKLPTYMIEGIRSSLINAPSYHFLIGGIERLFALCIQVGLSVLVLYGVKNKKYIYLLYAILLHALVDFPAALFQKGIITNLWAMEGIVAVAGISFLVYTIRSKKRGILHD</sequence>
<feature type="transmembrane region" description="Helical" evidence="1">
    <location>
        <begin position="174"/>
        <end position="197"/>
    </location>
</feature>
<keyword evidence="1" id="KW-0812">Transmembrane</keyword>
<keyword evidence="1" id="KW-0472">Membrane</keyword>
<gene>
    <name evidence="2" type="ORF">GCM10008905_25030</name>
</gene>
<organism evidence="2 3">
    <name type="scientific">Clostridium malenominatum</name>
    <dbReference type="NCBI Taxonomy" id="1539"/>
    <lineage>
        <taxon>Bacteria</taxon>
        <taxon>Bacillati</taxon>
        <taxon>Bacillota</taxon>
        <taxon>Clostridia</taxon>
        <taxon>Eubacteriales</taxon>
        <taxon>Clostridiaceae</taxon>
        <taxon>Clostridium</taxon>
    </lineage>
</organism>
<protein>
    <submittedName>
        <fullName evidence="2">YhfC family intramembrane metalloprotease</fullName>
    </submittedName>
</protein>
<keyword evidence="3" id="KW-1185">Reference proteome</keyword>
<keyword evidence="2" id="KW-0482">Metalloprotease</keyword>
<dbReference type="Pfam" id="PF10086">
    <property type="entry name" value="YhfC"/>
    <property type="match status" value="1"/>
</dbReference>
<keyword evidence="2" id="KW-0378">Hydrolase</keyword>
<name>A0ABP3U8Z1_9CLOT</name>
<dbReference type="InterPro" id="IPR011397">
    <property type="entry name" value="YhfC"/>
</dbReference>
<reference evidence="3" key="1">
    <citation type="journal article" date="2019" name="Int. J. Syst. Evol. Microbiol.">
        <title>The Global Catalogue of Microorganisms (GCM) 10K type strain sequencing project: providing services to taxonomists for standard genome sequencing and annotation.</title>
        <authorList>
            <consortium name="The Broad Institute Genomics Platform"/>
            <consortium name="The Broad Institute Genome Sequencing Center for Infectious Disease"/>
            <person name="Wu L."/>
            <person name="Ma J."/>
        </authorList>
    </citation>
    <scope>NUCLEOTIDE SEQUENCE [LARGE SCALE GENOMIC DNA]</scope>
    <source>
        <strain evidence="3">JCM 1405</strain>
    </source>
</reference>
<feature type="transmembrane region" description="Helical" evidence="1">
    <location>
        <begin position="6"/>
        <end position="29"/>
    </location>
</feature>
<feature type="transmembrane region" description="Helical" evidence="1">
    <location>
        <begin position="230"/>
        <end position="251"/>
    </location>
</feature>
<evidence type="ECO:0000313" key="3">
    <source>
        <dbReference type="Proteomes" id="UP001500339"/>
    </source>
</evidence>
<comment type="caution">
    <text evidence="2">The sequence shown here is derived from an EMBL/GenBank/DDBJ whole genome shotgun (WGS) entry which is preliminary data.</text>
</comment>
<dbReference type="RefSeq" id="WP_343770169.1">
    <property type="nucleotide sequence ID" value="NZ_BAAACF010000003.1"/>
</dbReference>
<feature type="transmembrane region" description="Helical" evidence="1">
    <location>
        <begin position="36"/>
        <end position="56"/>
    </location>
</feature>
<dbReference type="Proteomes" id="UP001500339">
    <property type="component" value="Unassembled WGS sequence"/>
</dbReference>
<evidence type="ECO:0000313" key="2">
    <source>
        <dbReference type="EMBL" id="GAA0727433.1"/>
    </source>
</evidence>
<proteinExistence type="predicted"/>
<keyword evidence="2" id="KW-0645">Protease</keyword>
<evidence type="ECO:0000256" key="1">
    <source>
        <dbReference type="SAM" id="Phobius"/>
    </source>
</evidence>
<accession>A0ABP3U8Z1</accession>
<keyword evidence="1" id="KW-1133">Transmembrane helix</keyword>
<feature type="transmembrane region" description="Helical" evidence="1">
    <location>
        <begin position="204"/>
        <end position="224"/>
    </location>
</feature>
<dbReference type="EMBL" id="BAAACF010000003">
    <property type="protein sequence ID" value="GAA0727433.1"/>
    <property type="molecule type" value="Genomic_DNA"/>
</dbReference>
<feature type="transmembrane region" description="Helical" evidence="1">
    <location>
        <begin position="76"/>
        <end position="102"/>
    </location>
</feature>
<dbReference type="GO" id="GO:0008237">
    <property type="term" value="F:metallopeptidase activity"/>
    <property type="evidence" value="ECO:0007669"/>
    <property type="project" value="UniProtKB-KW"/>
</dbReference>